<dbReference type="EMBL" id="CP118605">
    <property type="protein sequence ID" value="WGL17869.1"/>
    <property type="molecule type" value="Genomic_DNA"/>
</dbReference>
<dbReference type="RefSeq" id="WP_280321788.1">
    <property type="nucleotide sequence ID" value="NZ_CP118605.1"/>
</dbReference>
<protein>
    <submittedName>
        <fullName evidence="1">Uncharacterized protein</fullName>
    </submittedName>
</protein>
<gene>
    <name evidence="1" type="ORF">PVT68_06120</name>
</gene>
<proteinExistence type="predicted"/>
<dbReference type="Proteomes" id="UP001236500">
    <property type="component" value="Chromosome"/>
</dbReference>
<accession>A0ABY8NHI0</accession>
<organism evidence="1 2">
    <name type="scientific">Microbulbifer bruguierae</name>
    <dbReference type="NCBI Taxonomy" id="3029061"/>
    <lineage>
        <taxon>Bacteria</taxon>
        <taxon>Pseudomonadati</taxon>
        <taxon>Pseudomonadota</taxon>
        <taxon>Gammaproteobacteria</taxon>
        <taxon>Cellvibrionales</taxon>
        <taxon>Microbulbiferaceae</taxon>
        <taxon>Microbulbifer</taxon>
    </lineage>
</organism>
<evidence type="ECO:0000313" key="1">
    <source>
        <dbReference type="EMBL" id="WGL17869.1"/>
    </source>
</evidence>
<name>A0ABY8NHI0_9GAMM</name>
<reference evidence="1 2" key="1">
    <citation type="submission" date="2023-02" db="EMBL/GenBank/DDBJ databases">
        <title>Description and genomic characterization of Microbulbifer bruguierae sp. nov., isolated from the sediment of mangrove plant Bruguiera sexangula.</title>
        <authorList>
            <person name="Long M."/>
        </authorList>
    </citation>
    <scope>NUCLEOTIDE SEQUENCE [LARGE SCALE GENOMIC DNA]</scope>
    <source>
        <strain evidence="1 2">H12</strain>
    </source>
</reference>
<sequence>MESALQNLISSNLLNLAIAIRINLYQETISNPNIELPESSWLYYDDELIDRPATLKQVCDKIIHANTVAKPVLPPELWEGNSKIAIQLKGVEFGKKAWTLNIVLERFAEDILNLLDSIESDGI</sequence>
<evidence type="ECO:0000313" key="2">
    <source>
        <dbReference type="Proteomes" id="UP001236500"/>
    </source>
</evidence>
<keyword evidence="2" id="KW-1185">Reference proteome</keyword>